<proteinExistence type="predicted"/>
<dbReference type="Gene3D" id="3.30.428.10">
    <property type="entry name" value="HIT-like"/>
    <property type="match status" value="1"/>
</dbReference>
<evidence type="ECO:0000256" key="1">
    <source>
        <dbReference type="PROSITE-ProRule" id="PRU00464"/>
    </source>
</evidence>
<keyword evidence="3" id="KW-0489">Methyltransferase</keyword>
<dbReference type="Proteomes" id="UP001597104">
    <property type="component" value="Unassembled WGS sequence"/>
</dbReference>
<dbReference type="EC" id="2.1.1.-" evidence="3"/>
<evidence type="ECO:0000313" key="3">
    <source>
        <dbReference type="EMBL" id="MFD0896767.1"/>
    </source>
</evidence>
<gene>
    <name evidence="3" type="ORF">ACFQZ7_03325</name>
</gene>
<name>A0ABW3EBI2_9LACO</name>
<sequence>MLEKDCIFCQPQNRNYLLENQTAGLLLDIHPVSPGHALIIAKQHYPTFFDLPLNVRMDMNTLLDEAKTYLDQRYHPAGYNIDINVGPVGGQKIMHCHIHLIPRYHYEDQQQTTLQKYLPLDLT</sequence>
<keyword evidence="4" id="KW-1185">Reference proteome</keyword>
<evidence type="ECO:0000259" key="2">
    <source>
        <dbReference type="PROSITE" id="PS51084"/>
    </source>
</evidence>
<dbReference type="SUPFAM" id="SSF54197">
    <property type="entry name" value="HIT-like"/>
    <property type="match status" value="1"/>
</dbReference>
<dbReference type="Pfam" id="PF01230">
    <property type="entry name" value="HIT"/>
    <property type="match status" value="1"/>
</dbReference>
<organism evidence="3 4">
    <name type="scientific">Loigolactobacillus binensis</name>
    <dbReference type="NCBI Taxonomy" id="2559922"/>
    <lineage>
        <taxon>Bacteria</taxon>
        <taxon>Bacillati</taxon>
        <taxon>Bacillota</taxon>
        <taxon>Bacilli</taxon>
        <taxon>Lactobacillales</taxon>
        <taxon>Lactobacillaceae</taxon>
        <taxon>Loigolactobacillus</taxon>
    </lineage>
</organism>
<dbReference type="GO" id="GO:0008168">
    <property type="term" value="F:methyltransferase activity"/>
    <property type="evidence" value="ECO:0007669"/>
    <property type="project" value="UniProtKB-KW"/>
</dbReference>
<protein>
    <submittedName>
        <fullName evidence="3">HIT family protein</fullName>
        <ecNumber evidence="3">2.1.1.-</ecNumber>
    </submittedName>
</protein>
<accession>A0ABW3EBI2</accession>
<dbReference type="PANTHER" id="PTHR42997">
    <property type="entry name" value="HIT FAMILY HYDROLASE"/>
    <property type="match status" value="1"/>
</dbReference>
<feature type="short sequence motif" description="Histidine triad motif" evidence="1">
    <location>
        <begin position="95"/>
        <end position="99"/>
    </location>
</feature>
<dbReference type="RefSeq" id="WP_137637075.1">
    <property type="nucleotide sequence ID" value="NZ_BJDN01000005.1"/>
</dbReference>
<evidence type="ECO:0000313" key="4">
    <source>
        <dbReference type="Proteomes" id="UP001597104"/>
    </source>
</evidence>
<dbReference type="PANTHER" id="PTHR42997:SF1">
    <property type="entry name" value="AP-4-A PHOSPHORYLASE"/>
    <property type="match status" value="1"/>
</dbReference>
<dbReference type="PROSITE" id="PS51084">
    <property type="entry name" value="HIT_2"/>
    <property type="match status" value="1"/>
</dbReference>
<dbReference type="InterPro" id="IPR052908">
    <property type="entry name" value="AP-4-A_phosphorylase"/>
</dbReference>
<dbReference type="GO" id="GO:0032259">
    <property type="term" value="P:methylation"/>
    <property type="evidence" value="ECO:0007669"/>
    <property type="project" value="UniProtKB-KW"/>
</dbReference>
<keyword evidence="3" id="KW-0808">Transferase</keyword>
<feature type="domain" description="HIT" evidence="2">
    <location>
        <begin position="4"/>
        <end position="111"/>
    </location>
</feature>
<dbReference type="InterPro" id="IPR036265">
    <property type="entry name" value="HIT-like_sf"/>
</dbReference>
<reference evidence="4" key="1">
    <citation type="journal article" date="2019" name="Int. J. Syst. Evol. Microbiol.">
        <title>The Global Catalogue of Microorganisms (GCM) 10K type strain sequencing project: providing services to taxonomists for standard genome sequencing and annotation.</title>
        <authorList>
            <consortium name="The Broad Institute Genomics Platform"/>
            <consortium name="The Broad Institute Genome Sequencing Center for Infectious Disease"/>
            <person name="Wu L."/>
            <person name="Ma J."/>
        </authorList>
    </citation>
    <scope>NUCLEOTIDE SEQUENCE [LARGE SCALE GENOMIC DNA]</scope>
    <source>
        <strain evidence="4">CCM 8925</strain>
    </source>
</reference>
<dbReference type="InterPro" id="IPR011146">
    <property type="entry name" value="HIT-like"/>
</dbReference>
<dbReference type="EMBL" id="JBHTIO010000017">
    <property type="protein sequence ID" value="MFD0896767.1"/>
    <property type="molecule type" value="Genomic_DNA"/>
</dbReference>
<comment type="caution">
    <text evidence="3">The sequence shown here is derived from an EMBL/GenBank/DDBJ whole genome shotgun (WGS) entry which is preliminary data.</text>
</comment>